<keyword evidence="2" id="KW-0540">Nuclease</keyword>
<dbReference type="GO" id="GO:0004519">
    <property type="term" value="F:endonuclease activity"/>
    <property type="evidence" value="ECO:0007669"/>
    <property type="project" value="UniProtKB-KW"/>
</dbReference>
<dbReference type="RefSeq" id="WP_213887655.1">
    <property type="nucleotide sequence ID" value="NZ_JAGFNU010000001.1"/>
</dbReference>
<proteinExistence type="predicted"/>
<gene>
    <name evidence="2" type="ORF">ACFFUT_01420</name>
</gene>
<feature type="domain" description="HNH nuclease" evidence="1">
    <location>
        <begin position="184"/>
        <end position="242"/>
    </location>
</feature>
<evidence type="ECO:0000259" key="1">
    <source>
        <dbReference type="SMART" id="SM00507"/>
    </source>
</evidence>
<dbReference type="Pfam" id="PF14279">
    <property type="entry name" value="HNH_5"/>
    <property type="match status" value="1"/>
</dbReference>
<comment type="caution">
    <text evidence="2">The sequence shown here is derived from an EMBL/GenBank/DDBJ whole genome shotgun (WGS) entry which is preliminary data.</text>
</comment>
<keyword evidence="2" id="KW-0378">Hydrolase</keyword>
<dbReference type="InterPro" id="IPR029471">
    <property type="entry name" value="HNH_5"/>
</dbReference>
<dbReference type="EMBL" id="JBHMEA010000007">
    <property type="protein sequence ID" value="MFB9230442.1"/>
    <property type="molecule type" value="Genomic_DNA"/>
</dbReference>
<dbReference type="Proteomes" id="UP001589683">
    <property type="component" value="Unassembled WGS sequence"/>
</dbReference>
<keyword evidence="2" id="KW-0255">Endonuclease</keyword>
<accession>A0ABV5JD49</accession>
<protein>
    <submittedName>
        <fullName evidence="2">HNH endonuclease</fullName>
    </submittedName>
</protein>
<sequence length="261" mass="29999">MNISQLEDVSSVDVYFICQMIDNIAREPFPYLRNIEDIFGDASSQALTRSYPKFTALHVFIEEVISSVIWEKASSRMETLENGLWVDHLFEANNINMDFDEWRGGVAFGCSIGEYLTFLSEEGFIDQVCEKVSKQVFYILFSNRKTLSSFSSMIRGYVLNAAPSFSPEKFAANGRLKRTRIPSWARGAVFHRDKGRCVLCKTDLTRLFSQKEKIHYDHIVPLALGGMNCVTNLQLTCENCNLRKGSRNTDTSFEYEVWYNY</sequence>
<dbReference type="InterPro" id="IPR003615">
    <property type="entry name" value="HNH_nuc"/>
</dbReference>
<dbReference type="CDD" id="cd00085">
    <property type="entry name" value="HNHc"/>
    <property type="match status" value="1"/>
</dbReference>
<evidence type="ECO:0000313" key="2">
    <source>
        <dbReference type="EMBL" id="MFB9230442.1"/>
    </source>
</evidence>
<reference evidence="2 3" key="1">
    <citation type="submission" date="2024-09" db="EMBL/GenBank/DDBJ databases">
        <authorList>
            <person name="Sun Q."/>
            <person name="Mori K."/>
        </authorList>
    </citation>
    <scope>NUCLEOTIDE SEQUENCE [LARGE SCALE GENOMIC DNA]</scope>
    <source>
        <strain evidence="2 3">CECT 8726</strain>
    </source>
</reference>
<organism evidence="2 3">
    <name type="scientific">Pseudohalocynthiibacter aestuariivivens</name>
    <dbReference type="NCBI Taxonomy" id="1591409"/>
    <lineage>
        <taxon>Bacteria</taxon>
        <taxon>Pseudomonadati</taxon>
        <taxon>Pseudomonadota</taxon>
        <taxon>Alphaproteobacteria</taxon>
        <taxon>Rhodobacterales</taxon>
        <taxon>Paracoccaceae</taxon>
        <taxon>Pseudohalocynthiibacter</taxon>
    </lineage>
</organism>
<name>A0ABV5JD49_9RHOB</name>
<keyword evidence="3" id="KW-1185">Reference proteome</keyword>
<dbReference type="Gene3D" id="1.10.30.50">
    <property type="match status" value="1"/>
</dbReference>
<evidence type="ECO:0000313" key="3">
    <source>
        <dbReference type="Proteomes" id="UP001589683"/>
    </source>
</evidence>
<dbReference type="PANTHER" id="PTHR33877">
    <property type="entry name" value="SLL1193 PROTEIN"/>
    <property type="match status" value="1"/>
</dbReference>
<dbReference type="PANTHER" id="PTHR33877:SF2">
    <property type="entry name" value="OS07G0170200 PROTEIN"/>
    <property type="match status" value="1"/>
</dbReference>
<dbReference type="InterPro" id="IPR052892">
    <property type="entry name" value="NA-targeting_endonuclease"/>
</dbReference>
<dbReference type="SMART" id="SM00507">
    <property type="entry name" value="HNHc"/>
    <property type="match status" value="1"/>
</dbReference>